<keyword evidence="1" id="KW-1133">Transmembrane helix</keyword>
<dbReference type="EMBL" id="HBFX01045107">
    <property type="protein sequence ID" value="CAD8976072.1"/>
    <property type="molecule type" value="Transcribed_RNA"/>
</dbReference>
<gene>
    <name evidence="2" type="ORF">HAND00432_LOCUS27077</name>
</gene>
<feature type="transmembrane region" description="Helical" evidence="1">
    <location>
        <begin position="141"/>
        <end position="163"/>
    </location>
</feature>
<protein>
    <submittedName>
        <fullName evidence="2">Uncharacterized protein</fullName>
    </submittedName>
</protein>
<reference evidence="2" key="1">
    <citation type="submission" date="2021-01" db="EMBL/GenBank/DDBJ databases">
        <authorList>
            <person name="Corre E."/>
            <person name="Pelletier E."/>
            <person name="Niang G."/>
            <person name="Scheremetjew M."/>
            <person name="Finn R."/>
            <person name="Kale V."/>
            <person name="Holt S."/>
            <person name="Cochrane G."/>
            <person name="Meng A."/>
            <person name="Brown T."/>
            <person name="Cohen L."/>
        </authorList>
    </citation>
    <scope>NUCLEOTIDE SEQUENCE</scope>
    <source>
        <strain evidence="2">CCMP644</strain>
    </source>
</reference>
<dbReference type="AlphaFoldDB" id="A0A7S1EI19"/>
<evidence type="ECO:0000313" key="2">
    <source>
        <dbReference type="EMBL" id="CAD8976072.1"/>
    </source>
</evidence>
<evidence type="ECO:0000256" key="1">
    <source>
        <dbReference type="SAM" id="Phobius"/>
    </source>
</evidence>
<proteinExistence type="predicted"/>
<organism evidence="2">
    <name type="scientific">Hemiselmis andersenii</name>
    <name type="common">Cryptophyte alga</name>
    <dbReference type="NCBI Taxonomy" id="464988"/>
    <lineage>
        <taxon>Eukaryota</taxon>
        <taxon>Cryptophyceae</taxon>
        <taxon>Cryptomonadales</taxon>
        <taxon>Hemiselmidaceae</taxon>
        <taxon>Hemiselmis</taxon>
    </lineage>
</organism>
<keyword evidence="1" id="KW-0472">Membrane</keyword>
<keyword evidence="1" id="KW-0812">Transmembrane</keyword>
<feature type="transmembrane region" description="Helical" evidence="1">
    <location>
        <begin position="50"/>
        <end position="73"/>
    </location>
</feature>
<accession>A0A7S1EI19</accession>
<name>A0A7S1EI19_HEMAN</name>
<sequence>MKGGGGGGGERMSLVVEQYVVPEELLPFSVELFEGTTREAESAATLHRDLIIGSSLFGVCGALVGVMSALRSIRSNDACSDNDRLIRLGVGAAVGFVSGGLVGGACAWAFANGTRVVGLALVTVMKWTETNYVHSVEATRLLLLTTIVTGGWIGLMLTIRAVVWSKGFAFVDMRGVGNIFAGEKAIDDGSEGMINLKKSVSLAS</sequence>
<feature type="transmembrane region" description="Helical" evidence="1">
    <location>
        <begin position="85"/>
        <end position="111"/>
    </location>
</feature>